<accession>A0A9W9VXA7</accession>
<dbReference type="PANTHER" id="PTHR36206">
    <property type="entry name" value="ASPERCRYPTIN BIOSYNTHESIS CLUSTER-SPECIFIC TRANSCRIPTION REGULATOR ATNN-RELATED"/>
    <property type="match status" value="1"/>
</dbReference>
<evidence type="ECO:0000256" key="5">
    <source>
        <dbReference type="ARBA" id="ARBA00023163"/>
    </source>
</evidence>
<keyword evidence="1" id="KW-0479">Metal-binding</keyword>
<evidence type="ECO:0000256" key="6">
    <source>
        <dbReference type="ARBA" id="ARBA00023242"/>
    </source>
</evidence>
<dbReference type="GO" id="GO:0003677">
    <property type="term" value="F:DNA binding"/>
    <property type="evidence" value="ECO:0007669"/>
    <property type="project" value="UniProtKB-KW"/>
</dbReference>
<dbReference type="Pfam" id="PF11951">
    <property type="entry name" value="Fungal_trans_2"/>
    <property type="match status" value="1"/>
</dbReference>
<keyword evidence="9" id="KW-1185">Reference proteome</keyword>
<dbReference type="Gene3D" id="4.10.240.10">
    <property type="entry name" value="Zn(2)-C6 fungal-type DNA-binding domain"/>
    <property type="match status" value="1"/>
</dbReference>
<dbReference type="PANTHER" id="PTHR36206:SF12">
    <property type="entry name" value="ASPERCRYPTIN BIOSYNTHESIS CLUSTER-SPECIFIC TRANSCRIPTION REGULATOR ATNN-RELATED"/>
    <property type="match status" value="1"/>
</dbReference>
<keyword evidence="6" id="KW-0539">Nucleus</keyword>
<evidence type="ECO:0000256" key="1">
    <source>
        <dbReference type="ARBA" id="ARBA00022723"/>
    </source>
</evidence>
<dbReference type="PROSITE" id="PS50048">
    <property type="entry name" value="ZN2_CY6_FUNGAL_2"/>
    <property type="match status" value="1"/>
</dbReference>
<dbReference type="InterPro" id="IPR001138">
    <property type="entry name" value="Zn2Cys6_DnaBD"/>
</dbReference>
<evidence type="ECO:0000313" key="9">
    <source>
        <dbReference type="Proteomes" id="UP001147747"/>
    </source>
</evidence>
<dbReference type="InterPro" id="IPR021858">
    <property type="entry name" value="Fun_TF"/>
</dbReference>
<dbReference type="RefSeq" id="XP_056486800.1">
    <property type="nucleotide sequence ID" value="XM_056631249.1"/>
</dbReference>
<dbReference type="PROSITE" id="PS00463">
    <property type="entry name" value="ZN2_CY6_FUNGAL_1"/>
    <property type="match status" value="1"/>
</dbReference>
<organism evidence="8 9">
    <name type="scientific">Penicillium cosmopolitanum</name>
    <dbReference type="NCBI Taxonomy" id="1131564"/>
    <lineage>
        <taxon>Eukaryota</taxon>
        <taxon>Fungi</taxon>
        <taxon>Dikarya</taxon>
        <taxon>Ascomycota</taxon>
        <taxon>Pezizomycotina</taxon>
        <taxon>Eurotiomycetes</taxon>
        <taxon>Eurotiomycetidae</taxon>
        <taxon>Eurotiales</taxon>
        <taxon>Aspergillaceae</taxon>
        <taxon>Penicillium</taxon>
    </lineage>
</organism>
<dbReference type="GO" id="GO:0000981">
    <property type="term" value="F:DNA-binding transcription factor activity, RNA polymerase II-specific"/>
    <property type="evidence" value="ECO:0007669"/>
    <property type="project" value="InterPro"/>
</dbReference>
<keyword evidence="5" id="KW-0804">Transcription</keyword>
<dbReference type="SUPFAM" id="SSF57701">
    <property type="entry name" value="Zn2/Cys6 DNA-binding domain"/>
    <property type="match status" value="1"/>
</dbReference>
<keyword evidence="2" id="KW-0862">Zinc</keyword>
<reference evidence="8" key="2">
    <citation type="journal article" date="2023" name="IMA Fungus">
        <title>Comparative genomic study of the Penicillium genus elucidates a diverse pangenome and 15 lateral gene transfer events.</title>
        <authorList>
            <person name="Petersen C."/>
            <person name="Sorensen T."/>
            <person name="Nielsen M.R."/>
            <person name="Sondergaard T.E."/>
            <person name="Sorensen J.L."/>
            <person name="Fitzpatrick D.A."/>
            <person name="Frisvad J.C."/>
            <person name="Nielsen K.L."/>
        </authorList>
    </citation>
    <scope>NUCLEOTIDE SEQUENCE</scope>
    <source>
        <strain evidence="8">IBT 29677</strain>
    </source>
</reference>
<evidence type="ECO:0000259" key="7">
    <source>
        <dbReference type="PROSITE" id="PS50048"/>
    </source>
</evidence>
<protein>
    <recommendedName>
        <fullName evidence="7">Zn(2)-C6 fungal-type domain-containing protein</fullName>
    </recommendedName>
</protein>
<dbReference type="Pfam" id="PF00172">
    <property type="entry name" value="Zn_clus"/>
    <property type="match status" value="1"/>
</dbReference>
<evidence type="ECO:0000256" key="4">
    <source>
        <dbReference type="ARBA" id="ARBA00023125"/>
    </source>
</evidence>
<gene>
    <name evidence="8" type="ORF">N7509_006612</name>
</gene>
<proteinExistence type="predicted"/>
<dbReference type="EMBL" id="JAPZBU010000008">
    <property type="protein sequence ID" value="KAJ5391122.1"/>
    <property type="molecule type" value="Genomic_DNA"/>
</dbReference>
<dbReference type="OrthoDB" id="2593732at2759"/>
<dbReference type="CDD" id="cd00067">
    <property type="entry name" value="GAL4"/>
    <property type="match status" value="1"/>
</dbReference>
<reference evidence="8" key="1">
    <citation type="submission" date="2022-12" db="EMBL/GenBank/DDBJ databases">
        <authorList>
            <person name="Petersen C."/>
        </authorList>
    </citation>
    <scope>NUCLEOTIDE SEQUENCE</scope>
    <source>
        <strain evidence="8">IBT 29677</strain>
    </source>
</reference>
<keyword evidence="4" id="KW-0238">DNA-binding</keyword>
<dbReference type="GeneID" id="81370229"/>
<comment type="caution">
    <text evidence="8">The sequence shown here is derived from an EMBL/GenBank/DDBJ whole genome shotgun (WGS) entry which is preliminary data.</text>
</comment>
<dbReference type="SMART" id="SM00066">
    <property type="entry name" value="GAL4"/>
    <property type="match status" value="1"/>
</dbReference>
<keyword evidence="3" id="KW-0805">Transcription regulation</keyword>
<dbReference type="InterPro" id="IPR036864">
    <property type="entry name" value="Zn2-C6_fun-type_DNA-bd_sf"/>
</dbReference>
<evidence type="ECO:0000313" key="8">
    <source>
        <dbReference type="EMBL" id="KAJ5391122.1"/>
    </source>
</evidence>
<dbReference type="AlphaFoldDB" id="A0A9W9VXA7"/>
<sequence>MFLESKRIATQSCEKQRRYRASRPKVRSGCVVCKSRHKKCDEGRPFCSMCTSTGRQCEYRETPDRRTRVSRIVPVFHDDSHPMSLLQVKGSPVPFSPLVPGGLVDLTSEERWYLTYFQKVTSLQCSSYFYDEFWERLVHQASETQPAVRHAAIGMGALNWQFTQLRIGTNSGPLDRRFSLRQCNRAINYLQKNLADNQMGRAKVETALVTCVVLVCVVLFQEEPETAGRHLRAGKNLLKQYLLENPYSTSLSRALKQTFAATQLVYTTFASKSPDKEDLESPWLVPHEPPINNDNLQKSYDFLATLARMVMQNDSRGFRVISSDPDLDLEPFAVMTKLQGWSAQLSATLAVHKDLMGQRDVDALTILELWSEVLSILIATNTRVQPLEMKYDSLLLHFKKVVHLGEILLAYTGQGSKPTFPVNIGIVPALFFCVFKCRDWLVRQQALELLRKWQFQDGVSSISPMVLVLQRTLEIEMQGLMPEDLVPESSRIESIIVETPPKRPELNFWYLISRYTDANCHADQPWRSEWLVYAPGQPKTMHI</sequence>
<dbReference type="GO" id="GO:0008270">
    <property type="term" value="F:zinc ion binding"/>
    <property type="evidence" value="ECO:0007669"/>
    <property type="project" value="InterPro"/>
</dbReference>
<evidence type="ECO:0000256" key="3">
    <source>
        <dbReference type="ARBA" id="ARBA00023015"/>
    </source>
</evidence>
<dbReference type="InterPro" id="IPR052360">
    <property type="entry name" value="Transcr_Regulatory_Proteins"/>
</dbReference>
<feature type="domain" description="Zn(2)-C6 fungal-type" evidence="7">
    <location>
        <begin position="29"/>
        <end position="59"/>
    </location>
</feature>
<name>A0A9W9VXA7_9EURO</name>
<dbReference type="Proteomes" id="UP001147747">
    <property type="component" value="Unassembled WGS sequence"/>
</dbReference>
<evidence type="ECO:0000256" key="2">
    <source>
        <dbReference type="ARBA" id="ARBA00022833"/>
    </source>
</evidence>